<feature type="transmembrane region" description="Helical" evidence="2">
    <location>
        <begin position="102"/>
        <end position="121"/>
    </location>
</feature>
<keyword evidence="2" id="KW-0812">Transmembrane</keyword>
<evidence type="ECO:0000256" key="2">
    <source>
        <dbReference type="SAM" id="Phobius"/>
    </source>
</evidence>
<gene>
    <name evidence="3" type="ORF">AB5J51_32800</name>
</gene>
<dbReference type="RefSeq" id="WP_053790233.1">
    <property type="nucleotide sequence ID" value="NZ_CP165727.1"/>
</dbReference>
<accession>A0AB39YB64</accession>
<keyword evidence="2" id="KW-0472">Membrane</keyword>
<name>A0AB39YB64_9ACTN</name>
<dbReference type="EMBL" id="CP165727">
    <property type="protein sequence ID" value="XDV67365.1"/>
    <property type="molecule type" value="Genomic_DNA"/>
</dbReference>
<evidence type="ECO:0008006" key="4">
    <source>
        <dbReference type="Google" id="ProtNLM"/>
    </source>
</evidence>
<keyword evidence="2" id="KW-1133">Transmembrane helix</keyword>
<reference evidence="3" key="1">
    <citation type="submission" date="2024-08" db="EMBL/GenBank/DDBJ databases">
        <authorList>
            <person name="Yu S.T."/>
        </authorList>
    </citation>
    <scope>NUCLEOTIDE SEQUENCE</scope>
    <source>
        <strain evidence="3">R33</strain>
    </source>
</reference>
<protein>
    <recommendedName>
        <fullName evidence="4">Toxin-antitoxin system, toxin component</fullName>
    </recommendedName>
</protein>
<organism evidence="3">
    <name type="scientific">Streptomyces sp. R33</name>
    <dbReference type="NCBI Taxonomy" id="3238629"/>
    <lineage>
        <taxon>Bacteria</taxon>
        <taxon>Bacillati</taxon>
        <taxon>Actinomycetota</taxon>
        <taxon>Actinomycetes</taxon>
        <taxon>Kitasatosporales</taxon>
        <taxon>Streptomycetaceae</taxon>
        <taxon>Streptomyces</taxon>
    </lineage>
</organism>
<dbReference type="AlphaFoldDB" id="A0AB39YB64"/>
<sequence>MATPPPQHGAGPYHHPYAPQQGGPQGPYGVPQQAGPYGHPPMPQAPYGCRVCGAGPAVQATVRGHQGMFVLMRFLRQEGPFCRDCGLATYRTMSADTLWQGWWGPLSVFITPVTVLLNLGARSRFVKLAPPAGGILPSLRPGKPLWRRPPALVFLAATVLIAFTPPLLVLLGLMAGDDELPTGPAVGTCVRDADKLRNEKLVPEACGSPLAKYLVTKQRGTGGADCADGDLISVPEKWVEGAHSLCLTPVH</sequence>
<evidence type="ECO:0000256" key="1">
    <source>
        <dbReference type="SAM" id="MobiDB-lite"/>
    </source>
</evidence>
<proteinExistence type="predicted"/>
<feature type="compositionally biased region" description="Low complexity" evidence="1">
    <location>
        <begin position="16"/>
        <end position="37"/>
    </location>
</feature>
<feature type="transmembrane region" description="Helical" evidence="2">
    <location>
        <begin position="152"/>
        <end position="175"/>
    </location>
</feature>
<feature type="region of interest" description="Disordered" evidence="1">
    <location>
        <begin position="1"/>
        <end position="39"/>
    </location>
</feature>
<evidence type="ECO:0000313" key="3">
    <source>
        <dbReference type="EMBL" id="XDV67365.1"/>
    </source>
</evidence>